<proteinExistence type="predicted"/>
<dbReference type="EMBL" id="JAADJZ010000001">
    <property type="protein sequence ID" value="KAF2878248.1"/>
    <property type="molecule type" value="Genomic_DNA"/>
</dbReference>
<dbReference type="Proteomes" id="UP000481861">
    <property type="component" value="Unassembled WGS sequence"/>
</dbReference>
<gene>
    <name evidence="1" type="ORF">BDV95DRAFT_589210</name>
</gene>
<evidence type="ECO:0000313" key="1">
    <source>
        <dbReference type="EMBL" id="KAF2878248.1"/>
    </source>
</evidence>
<reference evidence="1 2" key="1">
    <citation type="submission" date="2020-01" db="EMBL/GenBank/DDBJ databases">
        <authorList>
            <consortium name="DOE Joint Genome Institute"/>
            <person name="Haridas S."/>
            <person name="Albert R."/>
            <person name="Binder M."/>
            <person name="Bloem J."/>
            <person name="Labutti K."/>
            <person name="Salamov A."/>
            <person name="Andreopoulos B."/>
            <person name="Baker S.E."/>
            <person name="Barry K."/>
            <person name="Bills G."/>
            <person name="Bluhm B.H."/>
            <person name="Cannon C."/>
            <person name="Castanera R."/>
            <person name="Culley D.E."/>
            <person name="Daum C."/>
            <person name="Ezra D."/>
            <person name="Gonzalez J.B."/>
            <person name="Henrissat B."/>
            <person name="Kuo A."/>
            <person name="Liang C."/>
            <person name="Lipzen A."/>
            <person name="Lutzoni F."/>
            <person name="Magnuson J."/>
            <person name="Mondo S."/>
            <person name="Nolan M."/>
            <person name="Ohm R."/>
            <person name="Pangilinan J."/>
            <person name="Park H.-J.H."/>
            <person name="Ramirez L."/>
            <person name="Alfaro M."/>
            <person name="Sun H."/>
            <person name="Tritt A."/>
            <person name="Yoshinaga Y."/>
            <person name="Zwiers L.-H.L."/>
            <person name="Turgeon B.G."/>
            <person name="Goodwin S.B."/>
            <person name="Spatafora J.W."/>
            <person name="Crous P.W."/>
            <person name="Grigoriev I.V."/>
        </authorList>
    </citation>
    <scope>NUCLEOTIDE SEQUENCE [LARGE SCALE GENOMIC DNA]</scope>
    <source>
        <strain evidence="1 2">CBS 611.86</strain>
    </source>
</reference>
<protein>
    <submittedName>
        <fullName evidence="1">Uncharacterized protein</fullName>
    </submittedName>
</protein>
<comment type="caution">
    <text evidence="1">The sequence shown here is derived from an EMBL/GenBank/DDBJ whole genome shotgun (WGS) entry which is preliminary data.</text>
</comment>
<dbReference type="AlphaFoldDB" id="A0A7C8IFP7"/>
<organism evidence="1 2">
    <name type="scientific">Massariosphaeria phaeospora</name>
    <dbReference type="NCBI Taxonomy" id="100035"/>
    <lineage>
        <taxon>Eukaryota</taxon>
        <taxon>Fungi</taxon>
        <taxon>Dikarya</taxon>
        <taxon>Ascomycota</taxon>
        <taxon>Pezizomycotina</taxon>
        <taxon>Dothideomycetes</taxon>
        <taxon>Pleosporomycetidae</taxon>
        <taxon>Pleosporales</taxon>
        <taxon>Pleosporales incertae sedis</taxon>
        <taxon>Massariosphaeria</taxon>
    </lineage>
</organism>
<accession>A0A7C8IFP7</accession>
<keyword evidence="2" id="KW-1185">Reference proteome</keyword>
<evidence type="ECO:0000313" key="2">
    <source>
        <dbReference type="Proteomes" id="UP000481861"/>
    </source>
</evidence>
<dbReference type="OrthoDB" id="4770059at2759"/>
<sequence>MSSPGVTQTPSATLSDPLQPWFWGVQEDTLFITSGTRDKYLYPSAPPLTTLFTAPAFCHSRWLAYPDGSFLYQVYNAITMTGDGTPSDPVRSSCRPFGAPVSVYSPGVCPEGETLLGITRYQYSAAKKLPITTLFNGLCCPSGFLTGVGGTSCRSSVLTPLTVSYPVTYIHLEGMVGSSSRYTTSYEWDASYTLTSGTITSAVPTNNITTLTKGTAFYDAISVAWQLEDLDSFPTAYAASLAQKIGVP</sequence>
<name>A0A7C8IFP7_9PLEO</name>